<dbReference type="EMBL" id="JAFLNL010000007">
    <property type="protein sequence ID" value="MBO0354868.1"/>
    <property type="molecule type" value="Genomic_DNA"/>
</dbReference>
<accession>A0ABS3G6G8</accession>
<dbReference type="RefSeq" id="WP_207034471.1">
    <property type="nucleotide sequence ID" value="NZ_JAFLNL010000007.1"/>
</dbReference>
<protein>
    <submittedName>
        <fullName evidence="1">Uncharacterized protein</fullName>
    </submittedName>
</protein>
<dbReference type="Proteomes" id="UP000664044">
    <property type="component" value="Unassembled WGS sequence"/>
</dbReference>
<evidence type="ECO:0000313" key="1">
    <source>
        <dbReference type="EMBL" id="MBO0354868.1"/>
    </source>
</evidence>
<gene>
    <name evidence="1" type="ORF">J0656_12660</name>
</gene>
<proteinExistence type="predicted"/>
<reference evidence="1 2" key="1">
    <citation type="submission" date="2021-03" db="EMBL/GenBank/DDBJ databases">
        <title>Muricauda lutimaris sp. nov. and Muricauda ruestringensis sp. nov, two marine members of the Flavobacteriaceae isolated from deep sea sediments of Western Pacific.</title>
        <authorList>
            <person name="Zhao S."/>
            <person name="Liu R."/>
        </authorList>
    </citation>
    <scope>NUCLEOTIDE SEQUENCE [LARGE SCALE GENOMIC DNA]</scope>
    <source>
        <strain evidence="1 2">BC31-1-A7</strain>
    </source>
</reference>
<name>A0ABS3G6G8_9FLAO</name>
<sequence length="102" mass="11937">MISVLVVNYHLIEEIDVKLIFDKKIRKLKISGNEQFNFDYYPNAMESMVTDPVNPGWTMYKEIEWIEIKGSQVNKELAEMIKGIGKFNIDSHPKKLRLSAYI</sequence>
<keyword evidence="2" id="KW-1185">Reference proteome</keyword>
<evidence type="ECO:0000313" key="2">
    <source>
        <dbReference type="Proteomes" id="UP000664044"/>
    </source>
</evidence>
<organism evidence="1 2">
    <name type="scientific">Flagellimonas aurea</name>
    <dbReference type="NCBI Taxonomy" id="2915619"/>
    <lineage>
        <taxon>Bacteria</taxon>
        <taxon>Pseudomonadati</taxon>
        <taxon>Bacteroidota</taxon>
        <taxon>Flavobacteriia</taxon>
        <taxon>Flavobacteriales</taxon>
        <taxon>Flavobacteriaceae</taxon>
        <taxon>Flagellimonas</taxon>
    </lineage>
</organism>
<comment type="caution">
    <text evidence="1">The sequence shown here is derived from an EMBL/GenBank/DDBJ whole genome shotgun (WGS) entry which is preliminary data.</text>
</comment>